<dbReference type="EMBL" id="GL983911">
    <property type="protein sequence ID" value="EGR31156.1"/>
    <property type="molecule type" value="Genomic_DNA"/>
</dbReference>
<organism evidence="5 6">
    <name type="scientific">Ichthyophthirius multifiliis</name>
    <name type="common">White spot disease agent</name>
    <name type="synonym">Ich</name>
    <dbReference type="NCBI Taxonomy" id="5932"/>
    <lineage>
        <taxon>Eukaryota</taxon>
        <taxon>Sar</taxon>
        <taxon>Alveolata</taxon>
        <taxon>Ciliophora</taxon>
        <taxon>Intramacronucleata</taxon>
        <taxon>Oligohymenophorea</taxon>
        <taxon>Hymenostomatida</taxon>
        <taxon>Ophryoglenina</taxon>
        <taxon>Ichthyophthirius</taxon>
    </lineage>
</organism>
<dbReference type="OrthoDB" id="282702at2759"/>
<dbReference type="SUPFAM" id="SSF103486">
    <property type="entry name" value="V-type ATP synthase subunit C"/>
    <property type="match status" value="1"/>
</dbReference>
<dbReference type="PANTHER" id="PTHR11028">
    <property type="entry name" value="VACUOLAR ATP SYNTHASE SUBUNIT AC39"/>
    <property type="match status" value="1"/>
</dbReference>
<keyword evidence="6" id="KW-1185">Reference proteome</keyword>
<protein>
    <submittedName>
        <fullName evidence="5">Vacuolar ATP synthase subunit, putative</fullName>
    </submittedName>
</protein>
<keyword evidence="4" id="KW-0406">Ion transport</keyword>
<dbReference type="InterPro" id="IPR016727">
    <property type="entry name" value="ATPase_V0-cplx_dsu"/>
</dbReference>
<sequence>MNLTSFAINDGYADAILRGLRASFISETQYNQMKTSSNLQDLKSHLEETDYCAYLQNDQTELSIPLLRSKLKKKLADEFEYIYCQSVGSLSQFIRLVQHRYMIDNVVNMIEGIKNKVSNEDLLAATDPLGFFPEMTQIKVLDQDDYTGLYKDVLIDTPVGSYFMKFLEQSMGALSENKTMNDVQNLFKEMKPEHMRTSLKKVKFFFKKNQYILKLLNQMWLEDFYYFCTTELNAESQEILGDLLNFEADMKAVQVVYNTIGHKDISSAAKIGTTRKQLCPAMGYLYPDCQKNLLNSMTLDALKEAIKGTENYREIIKDAPDPAKREEQNFATTLDDLMYDAEVKKYSLAFDQAGQYAVFYAYLKLKEQEIRNVVWLAEMITRNLPKNSLGWKKIVVPFSHLLNV</sequence>
<evidence type="ECO:0000313" key="5">
    <source>
        <dbReference type="EMBL" id="EGR31156.1"/>
    </source>
</evidence>
<evidence type="ECO:0000256" key="2">
    <source>
        <dbReference type="ARBA" id="ARBA00022448"/>
    </source>
</evidence>
<proteinExistence type="inferred from homology"/>
<evidence type="ECO:0000256" key="3">
    <source>
        <dbReference type="ARBA" id="ARBA00022781"/>
    </source>
</evidence>
<dbReference type="Proteomes" id="UP000008983">
    <property type="component" value="Unassembled WGS sequence"/>
</dbReference>
<reference evidence="5 6" key="1">
    <citation type="submission" date="2011-07" db="EMBL/GenBank/DDBJ databases">
        <authorList>
            <person name="Coyne R."/>
            <person name="Brami D."/>
            <person name="Johnson J."/>
            <person name="Hostetler J."/>
            <person name="Hannick L."/>
            <person name="Clark T."/>
            <person name="Cassidy-Hanley D."/>
            <person name="Inman J."/>
        </authorList>
    </citation>
    <scope>NUCLEOTIDE SEQUENCE [LARGE SCALE GENOMIC DNA]</scope>
    <source>
        <strain evidence="5 6">G5</strain>
    </source>
</reference>
<dbReference type="RefSeq" id="XP_004034642.1">
    <property type="nucleotide sequence ID" value="XM_004034594.1"/>
</dbReference>
<dbReference type="GO" id="GO:0046961">
    <property type="term" value="F:proton-transporting ATPase activity, rotational mechanism"/>
    <property type="evidence" value="ECO:0007669"/>
    <property type="project" value="InterPro"/>
</dbReference>
<dbReference type="GO" id="GO:0033179">
    <property type="term" value="C:proton-transporting V-type ATPase, V0 domain"/>
    <property type="evidence" value="ECO:0007669"/>
    <property type="project" value="InterPro"/>
</dbReference>
<dbReference type="Pfam" id="PF01992">
    <property type="entry name" value="vATP-synt_AC39"/>
    <property type="match status" value="1"/>
</dbReference>
<dbReference type="InterPro" id="IPR035067">
    <property type="entry name" value="V-type_ATPase_csu/dsu"/>
</dbReference>
<accession>G0QUG0</accession>
<dbReference type="InterPro" id="IPR036079">
    <property type="entry name" value="ATPase_csu/dsu_sf"/>
</dbReference>
<comment type="similarity">
    <text evidence="1">Belongs to the V-ATPase V0D/AC39 subunit family.</text>
</comment>
<dbReference type="OMA" id="MTYGYMI"/>
<dbReference type="InParanoid" id="G0QUG0"/>
<dbReference type="GeneID" id="14907276"/>
<dbReference type="AlphaFoldDB" id="G0QUG0"/>
<name>G0QUG0_ICHMU</name>
<dbReference type="FunCoup" id="G0QUG0">
    <property type="interactions" value="345"/>
</dbReference>
<dbReference type="eggNOG" id="KOG2957">
    <property type="taxonomic scope" value="Eukaryota"/>
</dbReference>
<keyword evidence="3" id="KW-0375">Hydrogen ion transport</keyword>
<dbReference type="STRING" id="857967.G0QUG0"/>
<dbReference type="InterPro" id="IPR044911">
    <property type="entry name" value="V-type_ATPase_csu/dsu_dom_3"/>
</dbReference>
<evidence type="ECO:0000256" key="1">
    <source>
        <dbReference type="ARBA" id="ARBA00006709"/>
    </source>
</evidence>
<dbReference type="Gene3D" id="1.20.1690.10">
    <property type="entry name" value="V-type ATP synthase subunit C domain"/>
    <property type="match status" value="2"/>
</dbReference>
<evidence type="ECO:0000256" key="4">
    <source>
        <dbReference type="ARBA" id="ARBA00023065"/>
    </source>
</evidence>
<dbReference type="Gene3D" id="1.10.132.50">
    <property type="entry name" value="ATP synthase (C/AC39) subunit, domain 3"/>
    <property type="match status" value="1"/>
</dbReference>
<gene>
    <name evidence="5" type="ORF">IMG5_116860</name>
</gene>
<keyword evidence="2" id="KW-0813">Transport</keyword>
<evidence type="ECO:0000313" key="6">
    <source>
        <dbReference type="Proteomes" id="UP000008983"/>
    </source>
</evidence>
<dbReference type="InterPro" id="IPR002843">
    <property type="entry name" value="ATPase_V0-cplx_csu/dsu"/>
</dbReference>